<name>A0A9W6JM35_9HYPH</name>
<gene>
    <name evidence="2" type="ORF">GCM10008174_04150</name>
</gene>
<dbReference type="InterPro" id="IPR038726">
    <property type="entry name" value="PDDEXK_AddAB-type"/>
</dbReference>
<comment type="caution">
    <text evidence="2">The sequence shown here is derived from an EMBL/GenBank/DDBJ whole genome shotgun (WGS) entry which is preliminary data.</text>
</comment>
<accession>A0A9W6JM35</accession>
<dbReference type="InterPro" id="IPR014153">
    <property type="entry name" value="Ds_break_AddB"/>
</dbReference>
<evidence type="ECO:0000259" key="1">
    <source>
        <dbReference type="Pfam" id="PF12705"/>
    </source>
</evidence>
<sequence length="1025" mass="108206">MSDSPRVPNVVTIPAGAPFLRTLVDGLLDGALIPGFAPRGDPLALADATIFLPTRRASRALRDAFLEALDGRATLLPRIAPLGDVDADMEAADPLDDADADLPPAVAPLERRLTLAKLVSRFAETLDRSALALGDDDGPLIPATAAEAIHLAGDLEALIDAIETEEVDIAALDRLAPGEHDQYWAITQSFLQVALRLWPEHLDEIRRLDPSRRRRLQIDAAIARVQAGGGPVVAAGSTGSAPATRRLIAAIANAPQGAVALPGLDRDGLDDASWATLIEGDEPALAGHPQRGLSHLLRALGLARAEVRELAPAPRPLAARGKLVADALRPADTTDLWSRAPLAPAESAAALGEVAIVATAHPRGEATAAALALREALETPRKTAALVTPDRGLAARVAVELERWGVAIDDSAGQPLGAARAGALLRLAADAALDPTPANLLALLRAPACRLAAEAGLPERAIDALDLVAFRTPLAKPGFAALRAALDARARGPAARFGGADRAQAARLLDALEAALAPLASLAASGPTPLVQLATGLRAVYDAVAGAPEGDDAEELGRFLDELADAAASADPISPRSFPGVVEALMAGRTVRPRRDRHPRLRILGPLEARLISVDRIVLGGLNDGVWPPAPQSDAWINRPLRAELGLAQPERRIGLSAHDFCQLLGAREAVLTRAAKAGGAPTIPSRWLQRLAAVAPADYAAAEARGARYAALGERLDDAGRAPPTRPPEPRPALELRPTRLSVTAVETWLRDPYSIYARHVLRLEELGPVGPAPGPAELGDVVHAALEAFLSSGVAMDDIAARENLLRLGREAFGDLAERDEVRLMWLPRFERIADWTLAFERGRNAQVTTRHAERTGAFAFPTVAGREFTLNVRADRIDLLADGSAVLIDYKTGRAATARQALAGFAPQLPLEGAILREGGFEGIAPKAGALGGMMLLRLTGRDPAGEIIDIRHKTEPLEAVADEALKRFRQVVDRFENPDEPYRSLSHPQFLSRPEGPYAHLARVKEWSATGGAAEGDGGEA</sequence>
<organism evidence="2 3">
    <name type="scientific">Methylopila turkensis</name>
    <dbReference type="NCBI Taxonomy" id="1437816"/>
    <lineage>
        <taxon>Bacteria</taxon>
        <taxon>Pseudomonadati</taxon>
        <taxon>Pseudomonadota</taxon>
        <taxon>Alphaproteobacteria</taxon>
        <taxon>Hyphomicrobiales</taxon>
        <taxon>Methylopilaceae</taxon>
        <taxon>Methylopila</taxon>
    </lineage>
</organism>
<dbReference type="Proteomes" id="UP001143309">
    <property type="component" value="Unassembled WGS sequence"/>
</dbReference>
<dbReference type="NCBIfam" id="TIGR02786">
    <property type="entry name" value="addB_alphas"/>
    <property type="match status" value="1"/>
</dbReference>
<reference evidence="2" key="1">
    <citation type="journal article" date="2014" name="Int. J. Syst. Evol. Microbiol.">
        <title>Complete genome sequence of Corynebacterium casei LMG S-19264T (=DSM 44701T), isolated from a smear-ripened cheese.</title>
        <authorList>
            <consortium name="US DOE Joint Genome Institute (JGI-PGF)"/>
            <person name="Walter F."/>
            <person name="Albersmeier A."/>
            <person name="Kalinowski J."/>
            <person name="Ruckert C."/>
        </authorList>
    </citation>
    <scope>NUCLEOTIDE SEQUENCE</scope>
    <source>
        <strain evidence="2">VKM B-2748</strain>
    </source>
</reference>
<feature type="domain" description="PD-(D/E)XK endonuclease-like" evidence="1">
    <location>
        <begin position="741"/>
        <end position="983"/>
    </location>
</feature>
<proteinExistence type="predicted"/>
<evidence type="ECO:0000313" key="3">
    <source>
        <dbReference type="Proteomes" id="UP001143309"/>
    </source>
</evidence>
<dbReference type="InterPro" id="IPR027417">
    <property type="entry name" value="P-loop_NTPase"/>
</dbReference>
<protein>
    <submittedName>
        <fullName evidence="2">Double-strand break repair protein AddB</fullName>
    </submittedName>
</protein>
<evidence type="ECO:0000313" key="2">
    <source>
        <dbReference type="EMBL" id="GLK78674.1"/>
    </source>
</evidence>
<keyword evidence="3" id="KW-1185">Reference proteome</keyword>
<reference evidence="2" key="2">
    <citation type="submission" date="2023-01" db="EMBL/GenBank/DDBJ databases">
        <authorList>
            <person name="Sun Q."/>
            <person name="Evtushenko L."/>
        </authorList>
    </citation>
    <scope>NUCLEOTIDE SEQUENCE</scope>
    <source>
        <strain evidence="2">VKM B-2748</strain>
    </source>
</reference>
<dbReference type="AlphaFoldDB" id="A0A9W6JM35"/>
<dbReference type="EMBL" id="BSFL01000001">
    <property type="protein sequence ID" value="GLK78674.1"/>
    <property type="molecule type" value="Genomic_DNA"/>
</dbReference>
<dbReference type="RefSeq" id="WP_271199184.1">
    <property type="nucleotide sequence ID" value="NZ_BSFL01000001.1"/>
</dbReference>
<dbReference type="SUPFAM" id="SSF52540">
    <property type="entry name" value="P-loop containing nucleoside triphosphate hydrolases"/>
    <property type="match status" value="1"/>
</dbReference>
<dbReference type="Pfam" id="PF12705">
    <property type="entry name" value="PDDEXK_1"/>
    <property type="match status" value="1"/>
</dbReference>